<dbReference type="Proteomes" id="UP000801492">
    <property type="component" value="Unassembled WGS sequence"/>
</dbReference>
<evidence type="ECO:0000313" key="1">
    <source>
        <dbReference type="EMBL" id="KAF2880905.1"/>
    </source>
</evidence>
<proteinExistence type="predicted"/>
<keyword evidence="2" id="KW-1185">Reference proteome</keyword>
<dbReference type="EMBL" id="VTPC01090889">
    <property type="protein sequence ID" value="KAF2880905.1"/>
    <property type="molecule type" value="Genomic_DNA"/>
</dbReference>
<dbReference type="OrthoDB" id="6778388at2759"/>
<evidence type="ECO:0000313" key="2">
    <source>
        <dbReference type="Proteomes" id="UP000801492"/>
    </source>
</evidence>
<name>A0A8K0FWB1_IGNLU</name>
<dbReference type="AlphaFoldDB" id="A0A8K0FWB1"/>
<comment type="caution">
    <text evidence="1">The sequence shown here is derived from an EMBL/GenBank/DDBJ whole genome shotgun (WGS) entry which is preliminary data.</text>
</comment>
<accession>A0A8K0FWB1</accession>
<reference evidence="1" key="1">
    <citation type="submission" date="2019-08" db="EMBL/GenBank/DDBJ databases">
        <title>The genome of the North American firefly Photinus pyralis.</title>
        <authorList>
            <consortium name="Photinus pyralis genome working group"/>
            <person name="Fallon T.R."/>
            <person name="Sander Lower S.E."/>
            <person name="Weng J.-K."/>
        </authorList>
    </citation>
    <scope>NUCLEOTIDE SEQUENCE</scope>
    <source>
        <strain evidence="1">TRF0915ILg1</strain>
        <tissue evidence="1">Whole body</tissue>
    </source>
</reference>
<sequence>MANPFEKGGIGFNIQQQLAPLQNLGATIHNQVQQNLMPVFALSIRNQMANGVGGTTVATYYGNIPRVFFIQNGLRRICNGRVEGPRCLGSLEPFEITTREDLCFAKTHAQVNNRICLSAGQINVQATNGQVTCESVDGMPTLLLTMMQYRNMCGNRLPWEVIYRYYPNPSDPRAIAIPNSNPHVRCLNNEPGVCEFEGDSTMGGGGGGAGGMFVSSNNGGFHFNSFSGR</sequence>
<gene>
    <name evidence="1" type="ORF">ILUMI_25281</name>
</gene>
<protein>
    <submittedName>
        <fullName evidence="1">Uncharacterized protein</fullName>
    </submittedName>
</protein>
<organism evidence="1 2">
    <name type="scientific">Ignelater luminosus</name>
    <name type="common">Cucubano</name>
    <name type="synonym">Pyrophorus luminosus</name>
    <dbReference type="NCBI Taxonomy" id="2038154"/>
    <lineage>
        <taxon>Eukaryota</taxon>
        <taxon>Metazoa</taxon>
        <taxon>Ecdysozoa</taxon>
        <taxon>Arthropoda</taxon>
        <taxon>Hexapoda</taxon>
        <taxon>Insecta</taxon>
        <taxon>Pterygota</taxon>
        <taxon>Neoptera</taxon>
        <taxon>Endopterygota</taxon>
        <taxon>Coleoptera</taxon>
        <taxon>Polyphaga</taxon>
        <taxon>Elateriformia</taxon>
        <taxon>Elateroidea</taxon>
        <taxon>Elateridae</taxon>
        <taxon>Agrypninae</taxon>
        <taxon>Pyrophorini</taxon>
        <taxon>Ignelater</taxon>
    </lineage>
</organism>